<comment type="subcellular location">
    <subcellularLocation>
        <location evidence="1">Nucleus</location>
    </subcellularLocation>
</comment>
<dbReference type="InParanoid" id="G0VHK2"/>
<dbReference type="RefSeq" id="XP_003677660.1">
    <property type="nucleotide sequence ID" value="XM_003677612.1"/>
</dbReference>
<dbReference type="PANTHER" id="PTHR17204:SF5">
    <property type="entry name" value="PRE-MRNA-PROCESSING FACTOR 39"/>
    <property type="match status" value="1"/>
</dbReference>
<dbReference type="InterPro" id="IPR003107">
    <property type="entry name" value="HAT"/>
</dbReference>
<dbReference type="STRING" id="1064592.G0VHK2"/>
<dbReference type="Pfam" id="PF23241">
    <property type="entry name" value="HAT_PRP39_C"/>
    <property type="match status" value="1"/>
</dbReference>
<evidence type="ECO:0000256" key="5">
    <source>
        <dbReference type="ARBA" id="ARBA00023242"/>
    </source>
</evidence>
<dbReference type="GeneID" id="96904973"/>
<keyword evidence="3" id="KW-0677">Repeat</keyword>
<dbReference type="SUPFAM" id="SSF48452">
    <property type="entry name" value="TPR-like"/>
    <property type="match status" value="1"/>
</dbReference>
<keyword evidence="2" id="KW-0507">mRNA processing</keyword>
<dbReference type="Proteomes" id="UP000001640">
    <property type="component" value="Chromosome 7"/>
</dbReference>
<dbReference type="InterPro" id="IPR011990">
    <property type="entry name" value="TPR-like_helical_dom_sf"/>
</dbReference>
<dbReference type="InterPro" id="IPR059164">
    <property type="entry name" value="HAT_PRP39_C"/>
</dbReference>
<gene>
    <name evidence="7" type="primary">NCAS0G04220</name>
    <name evidence="7" type="ordered locus">NCAS_0G04220</name>
</gene>
<evidence type="ECO:0000256" key="6">
    <source>
        <dbReference type="ARBA" id="ARBA00038019"/>
    </source>
</evidence>
<dbReference type="GO" id="GO:0005685">
    <property type="term" value="C:U1 snRNP"/>
    <property type="evidence" value="ECO:0007669"/>
    <property type="project" value="EnsemblFungi"/>
</dbReference>
<dbReference type="GO" id="GO:0000395">
    <property type="term" value="P:mRNA 5'-splice site recognition"/>
    <property type="evidence" value="ECO:0007669"/>
    <property type="project" value="EnsemblFungi"/>
</dbReference>
<dbReference type="HOGENOM" id="CLU_024449_0_0_1"/>
<keyword evidence="8" id="KW-1185">Reference proteome</keyword>
<evidence type="ECO:0000313" key="8">
    <source>
        <dbReference type="Proteomes" id="UP000001640"/>
    </source>
</evidence>
<evidence type="ECO:0008006" key="9">
    <source>
        <dbReference type="Google" id="ProtNLM"/>
    </source>
</evidence>
<dbReference type="KEGG" id="ncs:NCAS_0G04220"/>
<protein>
    <recommendedName>
        <fullName evidence="9">Suppressor of forked domain-containing protein</fullName>
    </recommendedName>
</protein>
<accession>G0VHK2</accession>
<dbReference type="OrthoDB" id="10265668at2759"/>
<sequence length="652" mass="77671">MDKSSTVKAYKALSAINLSTDALRNLDSSFLKDNVEFVETYKGIKWDDINSLNKLISLTEQIVVKYKDPNDVIQMAIETIFVQVLQEYPLLFGYWKKFTAVQYQLHGLDRSIQTLANSVEAFPTSLELWCDYLNVLCTNNPEETDLIRTKFKVAKSFIGYQFLSHPFWDKYIDFETKNEEWSNLNGIYQELITIPLHQYAKYCTAYKNFLHGKNSLPEFKDDNLDSKFKRTYDLVNKMWVYESRIKKNFFNLTELPKDEIQNWKQYLEFMTENEDKLQLKLILVKSIFERCLIPCQNEEIFWLQYAQWMESRMELKDRESFTLEDVIALYTRGNKSLAVQHTRFRSNFIIFLKKSFRKNKEYIFNVFTETIFTLLNYCPNQITLLREYLILMKRFKFSSSLGEKEREILGQQTSYTHLLEQSINNFIDDRIDKTNPLEEMINDYNLSIVVTELIKMTWLVLKNNIQTRKLFNRFGKMKQLNSSESFWLTYYKFEKTTKNFTKLNKFINNLGRKILLPTATINDILVDYRSFYLLNSNLNDYCDTLLLTESLQDEKLVDPILYSQFKINDPQWIRTEYSDMLPIDWYKTQIFQENGHPGLPLVRPQIANTIIEKDSKSFGQKPPSLPLFRNLEKINKQNKYKDIFTEEYVNTM</sequence>
<dbReference type="SMART" id="SM00386">
    <property type="entry name" value="HAT"/>
    <property type="match status" value="3"/>
</dbReference>
<dbReference type="GO" id="GO:0000243">
    <property type="term" value="C:commitment complex"/>
    <property type="evidence" value="ECO:0007669"/>
    <property type="project" value="EnsemblFungi"/>
</dbReference>
<dbReference type="EMBL" id="HE576758">
    <property type="protein sequence ID" value="CCC71309.1"/>
    <property type="molecule type" value="Genomic_DNA"/>
</dbReference>
<evidence type="ECO:0000256" key="2">
    <source>
        <dbReference type="ARBA" id="ARBA00022664"/>
    </source>
</evidence>
<dbReference type="eggNOG" id="KOG1258">
    <property type="taxonomic scope" value="Eukaryota"/>
</dbReference>
<dbReference type="OMA" id="SLELWCD"/>
<evidence type="ECO:0000256" key="4">
    <source>
        <dbReference type="ARBA" id="ARBA00023187"/>
    </source>
</evidence>
<name>G0VHK2_NAUCA</name>
<evidence type="ECO:0000256" key="3">
    <source>
        <dbReference type="ARBA" id="ARBA00022737"/>
    </source>
</evidence>
<reference key="2">
    <citation type="submission" date="2011-08" db="EMBL/GenBank/DDBJ databases">
        <title>Genome sequence of Naumovozyma castellii.</title>
        <authorList>
            <person name="Gordon J.L."/>
            <person name="Armisen D."/>
            <person name="Proux-Wera E."/>
            <person name="OhEigeartaigh S.S."/>
            <person name="Byrne K.P."/>
            <person name="Wolfe K.H."/>
        </authorList>
    </citation>
    <scope>NUCLEOTIDE SEQUENCE</scope>
    <source>
        <strain>Type strain:CBS 4309</strain>
    </source>
</reference>
<keyword evidence="4" id="KW-0508">mRNA splicing</keyword>
<dbReference type="AlphaFoldDB" id="G0VHK2"/>
<keyword evidence="5" id="KW-0539">Nucleus</keyword>
<dbReference type="FunCoup" id="G0VHK2">
    <property type="interactions" value="226"/>
</dbReference>
<organism evidence="7 8">
    <name type="scientific">Naumovozyma castellii</name>
    <name type="common">Yeast</name>
    <name type="synonym">Saccharomyces castellii</name>
    <dbReference type="NCBI Taxonomy" id="27288"/>
    <lineage>
        <taxon>Eukaryota</taxon>
        <taxon>Fungi</taxon>
        <taxon>Dikarya</taxon>
        <taxon>Ascomycota</taxon>
        <taxon>Saccharomycotina</taxon>
        <taxon>Saccharomycetes</taxon>
        <taxon>Saccharomycetales</taxon>
        <taxon>Saccharomycetaceae</taxon>
        <taxon>Naumovozyma</taxon>
    </lineage>
</organism>
<dbReference type="PANTHER" id="PTHR17204">
    <property type="entry name" value="PRE-MRNA PROCESSING PROTEIN PRP39-RELATED"/>
    <property type="match status" value="1"/>
</dbReference>
<evidence type="ECO:0000256" key="1">
    <source>
        <dbReference type="ARBA" id="ARBA00004123"/>
    </source>
</evidence>
<proteinExistence type="inferred from homology"/>
<dbReference type="Pfam" id="PF23240">
    <property type="entry name" value="HAT_PRP39_N"/>
    <property type="match status" value="1"/>
</dbReference>
<dbReference type="Gene3D" id="1.25.40.10">
    <property type="entry name" value="Tetratricopeptide repeat domain"/>
    <property type="match status" value="2"/>
</dbReference>
<evidence type="ECO:0000313" key="7">
    <source>
        <dbReference type="EMBL" id="CCC71309.1"/>
    </source>
</evidence>
<reference evidence="7 8" key="1">
    <citation type="journal article" date="2011" name="Proc. Natl. Acad. Sci. U.S.A.">
        <title>Evolutionary erosion of yeast sex chromosomes by mating-type switching accidents.</title>
        <authorList>
            <person name="Gordon J.L."/>
            <person name="Armisen D."/>
            <person name="Proux-Wera E."/>
            <person name="Oheigeartaigh S.S."/>
            <person name="Byrne K.P."/>
            <person name="Wolfe K.H."/>
        </authorList>
    </citation>
    <scope>NUCLEOTIDE SEQUENCE [LARGE SCALE GENOMIC DNA]</scope>
    <source>
        <strain evidence="8">ATCC 76901 / BCRC 22586 / CBS 4309 / NBRC 1992 / NRRL Y-12630</strain>
    </source>
</reference>
<dbReference type="GO" id="GO:0071004">
    <property type="term" value="C:U2-type prespliceosome"/>
    <property type="evidence" value="ECO:0007669"/>
    <property type="project" value="EnsemblFungi"/>
</dbReference>
<comment type="similarity">
    <text evidence="6">Belongs to the PRP39 family.</text>
</comment>
<dbReference type="GO" id="GO:0030627">
    <property type="term" value="F:pre-mRNA 5'-splice site binding"/>
    <property type="evidence" value="ECO:0007669"/>
    <property type="project" value="EnsemblFungi"/>
</dbReference>